<evidence type="ECO:0000256" key="3">
    <source>
        <dbReference type="ARBA" id="ARBA00022764"/>
    </source>
</evidence>
<feature type="signal peptide" evidence="4">
    <location>
        <begin position="1"/>
        <end position="18"/>
    </location>
</feature>
<evidence type="ECO:0000256" key="4">
    <source>
        <dbReference type="RuleBase" id="RU362063"/>
    </source>
</evidence>
<comment type="function">
    <text evidence="4">Involved in the assembly process of the P-ring formation. It may associate with FlgF on the rod constituting a structure essential for the P-ring assembly or may act as a modulator protein for the P-ring assembly.</text>
</comment>
<keyword evidence="6" id="KW-0282">Flagellum</keyword>
<keyword evidence="7" id="KW-1185">Reference proteome</keyword>
<keyword evidence="3 4" id="KW-0574">Periplasm</keyword>
<dbReference type="Gene3D" id="2.30.30.760">
    <property type="match status" value="1"/>
</dbReference>
<dbReference type="GO" id="GO:0044780">
    <property type="term" value="P:bacterial-type flagellum assembly"/>
    <property type="evidence" value="ECO:0007669"/>
    <property type="project" value="InterPro"/>
</dbReference>
<comment type="subcellular location">
    <subcellularLocation>
        <location evidence="1 4">Periplasm</location>
    </subcellularLocation>
</comment>
<dbReference type="Pfam" id="PF17656">
    <property type="entry name" value="ChapFlgA_N"/>
    <property type="match status" value="1"/>
</dbReference>
<dbReference type="PANTHER" id="PTHR36307:SF1">
    <property type="entry name" value="FLAGELLA BASAL BODY P-RING FORMATION PROTEIN FLGA"/>
    <property type="match status" value="1"/>
</dbReference>
<dbReference type="Gene3D" id="3.90.1210.10">
    <property type="entry name" value="Antifreeze-like/N-acetylneuraminic acid synthase C-terminal domain"/>
    <property type="match status" value="1"/>
</dbReference>
<evidence type="ECO:0000256" key="1">
    <source>
        <dbReference type="ARBA" id="ARBA00004418"/>
    </source>
</evidence>
<dbReference type="InterPro" id="IPR039246">
    <property type="entry name" value="Flagellar_FlgA"/>
</dbReference>
<keyword evidence="6" id="KW-0966">Cell projection</keyword>
<evidence type="ECO:0000313" key="7">
    <source>
        <dbReference type="Proteomes" id="UP000186513"/>
    </source>
</evidence>
<accession>A0A1K2HLC8</accession>
<dbReference type="InterPro" id="IPR017585">
    <property type="entry name" value="SAF_FlgA"/>
</dbReference>
<dbReference type="RefSeq" id="WP_072428888.1">
    <property type="nucleotide sequence ID" value="NZ_FPKR01000009.1"/>
</dbReference>
<name>A0A1K2HLC8_9NEIS</name>
<dbReference type="SMART" id="SM00858">
    <property type="entry name" value="SAF"/>
    <property type="match status" value="1"/>
</dbReference>
<dbReference type="InterPro" id="IPR013974">
    <property type="entry name" value="SAF"/>
</dbReference>
<dbReference type="InterPro" id="IPR041231">
    <property type="entry name" value="FlgA_N"/>
</dbReference>
<dbReference type="AlphaFoldDB" id="A0A1K2HLC8"/>
<feature type="chain" id="PRO_5011823294" description="Flagella basal body P-ring formation protein FlgA" evidence="4">
    <location>
        <begin position="19"/>
        <end position="228"/>
    </location>
</feature>
<comment type="similarity">
    <text evidence="4">Belongs to the FlgA family.</text>
</comment>
<dbReference type="Pfam" id="PF13144">
    <property type="entry name" value="ChapFlgA"/>
    <property type="match status" value="1"/>
</dbReference>
<dbReference type="PANTHER" id="PTHR36307">
    <property type="entry name" value="FLAGELLA BASAL BODY P-RING FORMATION PROTEIN FLGA"/>
    <property type="match status" value="1"/>
</dbReference>
<sequence length="228" mass="24117">MLRSAFLLSLLLALPTWAEEKVQSLEAISSAASDFLAEQLASYGDRASFQLGRLDKRLKLAPCQKLDVLLVQGNRLVGNTSLRVQCGKGAKWSVNLPVAISIQADYWASARALPAGHELSEADIEKRSGDLAQLPATVITDHTQAIGRTLIGGTPAAAPLRSDQLRAPFAVRVNNVVKVIASGNGFEVVSEGRALGNAAEGQQVSVKMVSGATVQGVVRADGTVDVRY</sequence>
<keyword evidence="4" id="KW-1005">Bacterial flagellum biogenesis</keyword>
<keyword evidence="2 4" id="KW-0732">Signal</keyword>
<dbReference type="GO" id="GO:0042597">
    <property type="term" value="C:periplasmic space"/>
    <property type="evidence" value="ECO:0007669"/>
    <property type="project" value="UniProtKB-SubCell"/>
</dbReference>
<evidence type="ECO:0000313" key="6">
    <source>
        <dbReference type="EMBL" id="SFZ77369.1"/>
    </source>
</evidence>
<gene>
    <name evidence="6" type="ORF">SAMN02745887_02373</name>
</gene>
<proteinExistence type="inferred from homology"/>
<protein>
    <recommendedName>
        <fullName evidence="4">Flagella basal body P-ring formation protein FlgA</fullName>
    </recommendedName>
</protein>
<feature type="domain" description="SAF" evidence="5">
    <location>
        <begin position="104"/>
        <end position="166"/>
    </location>
</feature>
<dbReference type="STRING" id="1121279.SAMN02745887_02373"/>
<dbReference type="NCBIfam" id="TIGR03170">
    <property type="entry name" value="flgA_cterm"/>
    <property type="match status" value="1"/>
</dbReference>
<keyword evidence="6" id="KW-0969">Cilium</keyword>
<reference evidence="6 7" key="1">
    <citation type="submission" date="2016-11" db="EMBL/GenBank/DDBJ databases">
        <authorList>
            <person name="Jaros S."/>
            <person name="Januszkiewicz K."/>
            <person name="Wedrychowicz H."/>
        </authorList>
    </citation>
    <scope>NUCLEOTIDE SEQUENCE [LARGE SCALE GENOMIC DNA]</scope>
    <source>
        <strain evidence="6 7">DSM 18899</strain>
    </source>
</reference>
<evidence type="ECO:0000259" key="5">
    <source>
        <dbReference type="SMART" id="SM00858"/>
    </source>
</evidence>
<dbReference type="Proteomes" id="UP000186513">
    <property type="component" value="Unassembled WGS sequence"/>
</dbReference>
<dbReference type="EMBL" id="FPKR01000009">
    <property type="protein sequence ID" value="SFZ77369.1"/>
    <property type="molecule type" value="Genomic_DNA"/>
</dbReference>
<dbReference type="CDD" id="cd11614">
    <property type="entry name" value="SAF_CpaB_FlgA_like"/>
    <property type="match status" value="1"/>
</dbReference>
<organism evidence="6 7">
    <name type="scientific">Chitinimonas taiwanensis DSM 18899</name>
    <dbReference type="NCBI Taxonomy" id="1121279"/>
    <lineage>
        <taxon>Bacteria</taxon>
        <taxon>Pseudomonadati</taxon>
        <taxon>Pseudomonadota</taxon>
        <taxon>Betaproteobacteria</taxon>
        <taxon>Neisseriales</taxon>
        <taxon>Chitinibacteraceae</taxon>
        <taxon>Chitinimonas</taxon>
    </lineage>
</organism>
<evidence type="ECO:0000256" key="2">
    <source>
        <dbReference type="ARBA" id="ARBA00022729"/>
    </source>
</evidence>